<name>A0A4R4PDR7_9ACTN</name>
<reference evidence="2 3" key="1">
    <citation type="submission" date="2019-03" db="EMBL/GenBank/DDBJ databases">
        <title>Draft genome sequences of novel Actinobacteria.</title>
        <authorList>
            <person name="Sahin N."/>
            <person name="Ay H."/>
            <person name="Saygin H."/>
        </authorList>
    </citation>
    <scope>NUCLEOTIDE SEQUENCE [LARGE SCALE GENOMIC DNA]</scope>
    <source>
        <strain evidence="2 3">JCM 30547</strain>
    </source>
</reference>
<evidence type="ECO:0000256" key="1">
    <source>
        <dbReference type="SAM" id="SignalP"/>
    </source>
</evidence>
<dbReference type="Proteomes" id="UP000295075">
    <property type="component" value="Unassembled WGS sequence"/>
</dbReference>
<dbReference type="AlphaFoldDB" id="A0A4R4PDR7"/>
<keyword evidence="3" id="KW-1185">Reference proteome</keyword>
<gene>
    <name evidence="2" type="ORF">E1261_34985</name>
</gene>
<accession>A0A4R4PDR7</accession>
<keyword evidence="1" id="KW-0732">Signal</keyword>
<evidence type="ECO:0008006" key="4">
    <source>
        <dbReference type="Google" id="ProtNLM"/>
    </source>
</evidence>
<protein>
    <recommendedName>
        <fullName evidence="4">DUF2690 domain-containing protein</fullName>
    </recommendedName>
</protein>
<sequence>MKLRALGTAIVVGGVLSGVSAVPAHATDWGGNGDPSTCASPITVATAGIYGSRGNLIGKKIGELQLRWSWSCHGNWSRVVLYGGNYPNTVTVEQVVSSEGRSAGATDYVTPGAAGTSAWSPYIRLANSQSTACAQVWASSDFGTLNFHTNGARVCA</sequence>
<dbReference type="OrthoDB" id="5188345at2"/>
<dbReference type="EMBL" id="SMKA01000241">
    <property type="protein sequence ID" value="TDC18802.1"/>
    <property type="molecule type" value="Genomic_DNA"/>
</dbReference>
<organism evidence="2 3">
    <name type="scientific">Kribbella albertanoniae</name>
    <dbReference type="NCBI Taxonomy" id="1266829"/>
    <lineage>
        <taxon>Bacteria</taxon>
        <taxon>Bacillati</taxon>
        <taxon>Actinomycetota</taxon>
        <taxon>Actinomycetes</taxon>
        <taxon>Propionibacteriales</taxon>
        <taxon>Kribbellaceae</taxon>
        <taxon>Kribbella</taxon>
    </lineage>
</organism>
<dbReference type="RefSeq" id="WP_132414016.1">
    <property type="nucleotide sequence ID" value="NZ_SMKA01000241.1"/>
</dbReference>
<evidence type="ECO:0000313" key="2">
    <source>
        <dbReference type="EMBL" id="TDC18802.1"/>
    </source>
</evidence>
<evidence type="ECO:0000313" key="3">
    <source>
        <dbReference type="Proteomes" id="UP000295075"/>
    </source>
</evidence>
<comment type="caution">
    <text evidence="2">The sequence shown here is derived from an EMBL/GenBank/DDBJ whole genome shotgun (WGS) entry which is preliminary data.</text>
</comment>
<feature type="signal peptide" evidence="1">
    <location>
        <begin position="1"/>
        <end position="26"/>
    </location>
</feature>
<proteinExistence type="predicted"/>
<feature type="chain" id="PRO_5020781036" description="DUF2690 domain-containing protein" evidence="1">
    <location>
        <begin position="27"/>
        <end position="156"/>
    </location>
</feature>